<name>A0ABS7ZQQ2_9GAMM</name>
<evidence type="ECO:0000313" key="8">
    <source>
        <dbReference type="EMBL" id="MCA6064046.1"/>
    </source>
</evidence>
<sequence length="726" mass="78349">MSFISIAVFAGTVLASFVKPMMAVPVYAALYGLARRGGLLLRAAVVGSMLVFMSASLWLQERSESRMSLTRSVCPAVFNGQIEAVQDTASGQRLDIRVIELKRACPEASRIKKVRVSSGSSADRFSAGQVGVFSVRLRSPRGFRNRLPFDYEGYLMAAGIDALGSLRKVEDLTAAPEMNVRSVNPWVSGLVFGRASGFTDSQWALARETGTLHLLVVSGLHLSLVAIVGFVVGIVVHRLLLIILPVTEQGWVVLPVMMLSVLVYGMQAGLGLSLQRGLVMIALAMLLLFRVQRISAGFTVAVAWSVLLLVNPLIWLNAGFWYSFVAVAALVLYFSGRKNTRTEGLWLPQWVVFWAVLPVSLFWLQTVSFSNVLANVVAVPLVSLLILPLALFQSVLQMGVSDQVLTSLGGMYWSWLVLVDGFRFGDVAMVAVGGLAALVAVLACLQAGYPGVVRMTVLVLCMSGLALFRPASEDQASMLDVGQGLAVMFVADGKSLVYDTGARYRSGFSLGRSVLGPALLKSGLSSVDVMVVSHEDNDHSGGMPGLREVVSVGETYAGQAIDGESMRLCEQAHQQWRSISANLVWRILRVSMQNSAGVDDNNASCVVQVDWYGRRFLLTGDIGVEVEQALVARYGEELASQVLVVAHHGSRSSTSLSFLRAVGPAEAWVSAGFANRFGHPHPEVVNLLLNEGIVLRNTAEVGRMVMDRAGVVTTDEGGLKPRWVNQ</sequence>
<dbReference type="Proteomes" id="UP000714380">
    <property type="component" value="Unassembled WGS sequence"/>
</dbReference>
<keyword evidence="5 6" id="KW-0472">Membrane</keyword>
<evidence type="ECO:0000256" key="5">
    <source>
        <dbReference type="ARBA" id="ARBA00023136"/>
    </source>
</evidence>
<feature type="transmembrane region" description="Helical" evidence="6">
    <location>
        <begin position="249"/>
        <end position="266"/>
    </location>
</feature>
<reference evidence="8 9" key="1">
    <citation type="submission" date="2020-12" db="EMBL/GenBank/DDBJ databases">
        <title>Novel Thalassolituus-related marine hydrocarbonoclastic bacteria mediated algae-derived hydrocarbons mineralization in twilight zone of the northern South China Sea.</title>
        <authorList>
            <person name="Dong C."/>
        </authorList>
    </citation>
    <scope>NUCLEOTIDE SEQUENCE [LARGE SCALE GENOMIC DNA]</scope>
    <source>
        <strain evidence="8 9">IMCC1826</strain>
    </source>
</reference>
<dbReference type="EMBL" id="JAEDAH010000051">
    <property type="protein sequence ID" value="MCA6064046.1"/>
    <property type="molecule type" value="Genomic_DNA"/>
</dbReference>
<dbReference type="PANTHER" id="PTHR30619">
    <property type="entry name" value="DNA INTERNALIZATION/COMPETENCE PROTEIN COMEC/REC2"/>
    <property type="match status" value="1"/>
</dbReference>
<dbReference type="Pfam" id="PF00753">
    <property type="entry name" value="Lactamase_B"/>
    <property type="match status" value="1"/>
</dbReference>
<dbReference type="InterPro" id="IPR004797">
    <property type="entry name" value="Competence_ComEC/Rec2"/>
</dbReference>
<dbReference type="InterPro" id="IPR004477">
    <property type="entry name" value="ComEC_N"/>
</dbReference>
<feature type="transmembrane region" description="Helical" evidence="6">
    <location>
        <begin position="39"/>
        <end position="59"/>
    </location>
</feature>
<evidence type="ECO:0000259" key="7">
    <source>
        <dbReference type="SMART" id="SM00849"/>
    </source>
</evidence>
<evidence type="ECO:0000256" key="4">
    <source>
        <dbReference type="ARBA" id="ARBA00022989"/>
    </source>
</evidence>
<dbReference type="InterPro" id="IPR025405">
    <property type="entry name" value="DUF4131"/>
</dbReference>
<evidence type="ECO:0000256" key="1">
    <source>
        <dbReference type="ARBA" id="ARBA00004651"/>
    </source>
</evidence>
<dbReference type="Pfam" id="PF03772">
    <property type="entry name" value="Competence"/>
    <property type="match status" value="1"/>
</dbReference>
<dbReference type="PANTHER" id="PTHR30619:SF1">
    <property type="entry name" value="RECOMBINATION PROTEIN 2"/>
    <property type="match status" value="1"/>
</dbReference>
<dbReference type="RefSeq" id="WP_225674636.1">
    <property type="nucleotide sequence ID" value="NZ_JAEDAH010000051.1"/>
</dbReference>
<evidence type="ECO:0000256" key="3">
    <source>
        <dbReference type="ARBA" id="ARBA00022692"/>
    </source>
</evidence>
<protein>
    <submittedName>
        <fullName evidence="8">DNA internalization-related competence protein ComEC/Rec2</fullName>
    </submittedName>
</protein>
<dbReference type="CDD" id="cd07731">
    <property type="entry name" value="ComA-like_MBL-fold"/>
    <property type="match status" value="1"/>
</dbReference>
<feature type="transmembrane region" description="Helical" evidence="6">
    <location>
        <begin position="372"/>
        <end position="392"/>
    </location>
</feature>
<dbReference type="SMART" id="SM00849">
    <property type="entry name" value="Lactamase_B"/>
    <property type="match status" value="1"/>
</dbReference>
<dbReference type="NCBIfam" id="TIGR00360">
    <property type="entry name" value="ComEC_N-term"/>
    <property type="match status" value="1"/>
</dbReference>
<dbReference type="InterPro" id="IPR036866">
    <property type="entry name" value="RibonucZ/Hydroxyglut_hydro"/>
</dbReference>
<dbReference type="InterPro" id="IPR052159">
    <property type="entry name" value="Competence_DNA_uptake"/>
</dbReference>
<organism evidence="8 9">
    <name type="scientific">Thalassolituus marinus</name>
    <dbReference type="NCBI Taxonomy" id="671053"/>
    <lineage>
        <taxon>Bacteria</taxon>
        <taxon>Pseudomonadati</taxon>
        <taxon>Pseudomonadota</taxon>
        <taxon>Gammaproteobacteria</taxon>
        <taxon>Oceanospirillales</taxon>
        <taxon>Oceanospirillaceae</taxon>
        <taxon>Thalassolituus</taxon>
    </lineage>
</organism>
<evidence type="ECO:0000256" key="6">
    <source>
        <dbReference type="SAM" id="Phobius"/>
    </source>
</evidence>
<dbReference type="SUPFAM" id="SSF56281">
    <property type="entry name" value="Metallo-hydrolase/oxidoreductase"/>
    <property type="match status" value="1"/>
</dbReference>
<feature type="transmembrane region" description="Helical" evidence="6">
    <location>
        <begin position="346"/>
        <end position="366"/>
    </location>
</feature>
<feature type="transmembrane region" description="Helical" evidence="6">
    <location>
        <begin position="313"/>
        <end position="334"/>
    </location>
</feature>
<accession>A0ABS7ZQQ2</accession>
<evidence type="ECO:0000313" key="9">
    <source>
        <dbReference type="Proteomes" id="UP000714380"/>
    </source>
</evidence>
<keyword evidence="2" id="KW-1003">Cell membrane</keyword>
<evidence type="ECO:0000256" key="2">
    <source>
        <dbReference type="ARBA" id="ARBA00022475"/>
    </source>
</evidence>
<feature type="domain" description="Metallo-beta-lactamase" evidence="7">
    <location>
        <begin position="483"/>
        <end position="673"/>
    </location>
</feature>
<comment type="subcellular location">
    <subcellularLocation>
        <location evidence="1">Cell membrane</location>
        <topology evidence="1">Multi-pass membrane protein</topology>
    </subcellularLocation>
</comment>
<dbReference type="NCBIfam" id="TIGR00361">
    <property type="entry name" value="ComEC_Rec2"/>
    <property type="match status" value="1"/>
</dbReference>
<dbReference type="Gene3D" id="3.60.15.10">
    <property type="entry name" value="Ribonuclease Z/Hydroxyacylglutathione hydrolase-like"/>
    <property type="match status" value="1"/>
</dbReference>
<keyword evidence="4 6" id="KW-1133">Transmembrane helix</keyword>
<feature type="transmembrane region" description="Helical" evidence="6">
    <location>
        <begin position="278"/>
        <end position="307"/>
    </location>
</feature>
<comment type="caution">
    <text evidence="8">The sequence shown here is derived from an EMBL/GenBank/DDBJ whole genome shotgun (WGS) entry which is preliminary data.</text>
</comment>
<keyword evidence="9" id="KW-1185">Reference proteome</keyword>
<dbReference type="InterPro" id="IPR001279">
    <property type="entry name" value="Metallo-B-lactamas"/>
</dbReference>
<dbReference type="Pfam" id="PF13567">
    <property type="entry name" value="DUF4131"/>
    <property type="match status" value="1"/>
</dbReference>
<gene>
    <name evidence="8" type="ORF">I9W95_10550</name>
</gene>
<keyword evidence="3 6" id="KW-0812">Transmembrane</keyword>
<feature type="transmembrane region" description="Helical" evidence="6">
    <location>
        <begin position="428"/>
        <end position="445"/>
    </location>
</feature>
<feature type="transmembrane region" description="Helical" evidence="6">
    <location>
        <begin position="212"/>
        <end position="237"/>
    </location>
</feature>
<dbReference type="InterPro" id="IPR035681">
    <property type="entry name" value="ComA-like_MBL"/>
</dbReference>
<proteinExistence type="predicted"/>